<comment type="caution">
    <text evidence="17">The sequence shown here is derived from an EMBL/GenBank/DDBJ whole genome shotgun (WGS) entry which is preliminary data.</text>
</comment>
<dbReference type="Pfam" id="PF00520">
    <property type="entry name" value="Ion_trans"/>
    <property type="match status" value="1"/>
</dbReference>
<dbReference type="Pfam" id="PF12796">
    <property type="entry name" value="Ank_2"/>
    <property type="match status" value="1"/>
</dbReference>
<keyword evidence="11 14" id="KW-0472">Membrane</keyword>
<dbReference type="Gene3D" id="2.60.120.10">
    <property type="entry name" value="Jelly Rolls"/>
    <property type="match status" value="1"/>
</dbReference>
<evidence type="ECO:0000256" key="4">
    <source>
        <dbReference type="ARBA" id="ARBA00022538"/>
    </source>
</evidence>
<dbReference type="GO" id="GO:0034702">
    <property type="term" value="C:monoatomic ion channel complex"/>
    <property type="evidence" value="ECO:0007669"/>
    <property type="project" value="UniProtKB-KW"/>
</dbReference>
<evidence type="ECO:0000256" key="1">
    <source>
        <dbReference type="ARBA" id="ARBA00004141"/>
    </source>
</evidence>
<keyword evidence="18" id="KW-1185">Reference proteome</keyword>
<dbReference type="AlphaFoldDB" id="A0AAV9DEF3"/>
<organism evidence="17 18">
    <name type="scientific">Acorus calamus</name>
    <name type="common">Sweet flag</name>
    <dbReference type="NCBI Taxonomy" id="4465"/>
    <lineage>
        <taxon>Eukaryota</taxon>
        <taxon>Viridiplantae</taxon>
        <taxon>Streptophyta</taxon>
        <taxon>Embryophyta</taxon>
        <taxon>Tracheophyta</taxon>
        <taxon>Spermatophyta</taxon>
        <taxon>Magnoliopsida</taxon>
        <taxon>Liliopsida</taxon>
        <taxon>Acoraceae</taxon>
        <taxon>Acorus</taxon>
    </lineage>
</organism>
<keyword evidence="9 14" id="KW-1133">Transmembrane helix</keyword>
<dbReference type="InterPro" id="IPR036770">
    <property type="entry name" value="Ankyrin_rpt-contain_sf"/>
</dbReference>
<dbReference type="PANTHER" id="PTHR45743">
    <property type="entry name" value="POTASSIUM CHANNEL AKT1"/>
    <property type="match status" value="1"/>
</dbReference>
<feature type="repeat" description="ANK" evidence="13">
    <location>
        <begin position="361"/>
        <end position="393"/>
    </location>
</feature>
<feature type="transmembrane region" description="Helical" evidence="14">
    <location>
        <begin position="88"/>
        <end position="111"/>
    </location>
</feature>
<proteinExistence type="inferred from homology"/>
<evidence type="ECO:0000313" key="18">
    <source>
        <dbReference type="Proteomes" id="UP001180020"/>
    </source>
</evidence>
<evidence type="ECO:0000256" key="15">
    <source>
        <dbReference type="SAM" id="MobiDB-lite"/>
    </source>
</evidence>
<evidence type="ECO:0000313" key="17">
    <source>
        <dbReference type="EMBL" id="KAK1299435.1"/>
    </source>
</evidence>
<evidence type="ECO:0000256" key="8">
    <source>
        <dbReference type="ARBA" id="ARBA00022958"/>
    </source>
</evidence>
<dbReference type="EMBL" id="JAUJYO010000014">
    <property type="protein sequence ID" value="KAK1299435.1"/>
    <property type="molecule type" value="Genomic_DNA"/>
</dbReference>
<reference evidence="17" key="2">
    <citation type="submission" date="2023-06" db="EMBL/GenBank/DDBJ databases">
        <authorList>
            <person name="Ma L."/>
            <person name="Liu K.-W."/>
            <person name="Li Z."/>
            <person name="Hsiao Y.-Y."/>
            <person name="Qi Y."/>
            <person name="Fu T."/>
            <person name="Tang G."/>
            <person name="Zhang D."/>
            <person name="Sun W.-H."/>
            <person name="Liu D.-K."/>
            <person name="Li Y."/>
            <person name="Chen G.-Z."/>
            <person name="Liu X.-D."/>
            <person name="Liao X.-Y."/>
            <person name="Jiang Y.-T."/>
            <person name="Yu X."/>
            <person name="Hao Y."/>
            <person name="Huang J."/>
            <person name="Zhao X.-W."/>
            <person name="Ke S."/>
            <person name="Chen Y.-Y."/>
            <person name="Wu W.-L."/>
            <person name="Hsu J.-L."/>
            <person name="Lin Y.-F."/>
            <person name="Huang M.-D."/>
            <person name="Li C.-Y."/>
            <person name="Huang L."/>
            <person name="Wang Z.-W."/>
            <person name="Zhao X."/>
            <person name="Zhong W.-Y."/>
            <person name="Peng D.-H."/>
            <person name="Ahmad S."/>
            <person name="Lan S."/>
            <person name="Zhang J.-S."/>
            <person name="Tsai W.-C."/>
            <person name="Van De Peer Y."/>
            <person name="Liu Z.-J."/>
        </authorList>
    </citation>
    <scope>NUCLEOTIDE SEQUENCE</scope>
    <source>
        <strain evidence="17">CP</strain>
        <tissue evidence="17">Leaves</tissue>
    </source>
</reference>
<evidence type="ECO:0000256" key="13">
    <source>
        <dbReference type="PROSITE-ProRule" id="PRU00023"/>
    </source>
</evidence>
<gene>
    <name evidence="17" type="primary">KAT2</name>
    <name evidence="17" type="ORF">QJS10_CPB14g00465</name>
</gene>
<comment type="subcellular location">
    <subcellularLocation>
        <location evidence="1 14">Membrane</location>
        <topology evidence="1 14">Multi-pass membrane protein</topology>
    </subcellularLocation>
</comment>
<evidence type="ECO:0000256" key="11">
    <source>
        <dbReference type="ARBA" id="ARBA00023136"/>
    </source>
</evidence>
<keyword evidence="13" id="KW-0040">ANK repeat</keyword>
<dbReference type="SUPFAM" id="SSF81324">
    <property type="entry name" value="Voltage-gated potassium channels"/>
    <property type="match status" value="1"/>
</dbReference>
<evidence type="ECO:0000256" key="6">
    <source>
        <dbReference type="ARBA" id="ARBA00022826"/>
    </source>
</evidence>
<keyword evidence="8 14" id="KW-0630">Potassium</keyword>
<dbReference type="GO" id="GO:0005249">
    <property type="term" value="F:voltage-gated potassium channel activity"/>
    <property type="evidence" value="ECO:0007669"/>
    <property type="project" value="UniProtKB-UniRule"/>
</dbReference>
<dbReference type="InterPro" id="IPR005821">
    <property type="entry name" value="Ion_trans_dom"/>
</dbReference>
<feature type="compositionally biased region" description="Basic and acidic residues" evidence="15">
    <location>
        <begin position="421"/>
        <end position="433"/>
    </location>
</feature>
<dbReference type="InterPro" id="IPR045319">
    <property type="entry name" value="KAT/AKT"/>
</dbReference>
<evidence type="ECO:0000259" key="16">
    <source>
        <dbReference type="PROSITE" id="PS50042"/>
    </source>
</evidence>
<evidence type="ECO:0000256" key="2">
    <source>
        <dbReference type="ARBA" id="ARBA00007929"/>
    </source>
</evidence>
<dbReference type="SUPFAM" id="SSF48403">
    <property type="entry name" value="Ankyrin repeat"/>
    <property type="match status" value="1"/>
</dbReference>
<comment type="similarity">
    <text evidence="2 14">Belongs to the potassium channel family. Plant (TC 1.A.1.4) subfamily.</text>
</comment>
<sequence length="540" mass="62413">MLLSCIKSLQQFFSDELQVEGNSCSFSSDLLPSLGATINQSARVRRFIVSPYDHRYRAWEMFLIFLVLYSAWICPFEFAFSRYLPDKLFIIDNIVNGFFAIDIVLTFFVAYRDHKSYCLIDDPRRIATRFKTEGLNHHETLNSLPKGIRTSISQYLFFPIIQNTYLFQGVSYDFLFQLVSEMQAEYFPPKEDVILQNETPTDLYIVVSGAVVQEQAAAWEIFGEIGVLLNMPQPFTFRTRELSQLLRLSRTSIMTVLLANIEDGIVIMNNLLQKMKQDGDISFREQHSEPWFILNKWLDGGPRRGKQRSHLQHEEDYVINASTEEATEEGILLCRAAKNGDMHTVHERLRLEVDANSTDMNGQTALHATVLTGNIEIAKVQLNEGADMYKLDTNGWTPKAAAEKQKRNGIYELLLRQENKERKTEHHQIELSERSTNQSKNRERSDFNLWFSKETTNRDSIYIRSSIDEEMMKTNKRVTLHPAIQKTYGSQEHHQKLIILPDSLDELYRISSKYSSHNQTANNNDDGDDGPTIEMIIVDM</sequence>
<reference evidence="17" key="1">
    <citation type="journal article" date="2023" name="Nat. Commun.">
        <title>Diploid and tetraploid genomes of Acorus and the evolution of monocots.</title>
        <authorList>
            <person name="Ma L."/>
            <person name="Liu K.W."/>
            <person name="Li Z."/>
            <person name="Hsiao Y.Y."/>
            <person name="Qi Y."/>
            <person name="Fu T."/>
            <person name="Tang G.D."/>
            <person name="Zhang D."/>
            <person name="Sun W.H."/>
            <person name="Liu D.K."/>
            <person name="Li Y."/>
            <person name="Chen G.Z."/>
            <person name="Liu X.D."/>
            <person name="Liao X.Y."/>
            <person name="Jiang Y.T."/>
            <person name="Yu X."/>
            <person name="Hao Y."/>
            <person name="Huang J."/>
            <person name="Zhao X.W."/>
            <person name="Ke S."/>
            <person name="Chen Y.Y."/>
            <person name="Wu W.L."/>
            <person name="Hsu J.L."/>
            <person name="Lin Y.F."/>
            <person name="Huang M.D."/>
            <person name="Li C.Y."/>
            <person name="Huang L."/>
            <person name="Wang Z.W."/>
            <person name="Zhao X."/>
            <person name="Zhong W.Y."/>
            <person name="Peng D.H."/>
            <person name="Ahmad S."/>
            <person name="Lan S."/>
            <person name="Zhang J.S."/>
            <person name="Tsai W.C."/>
            <person name="Van de Peer Y."/>
            <person name="Liu Z.J."/>
        </authorList>
    </citation>
    <scope>NUCLEOTIDE SEQUENCE</scope>
    <source>
        <strain evidence="17">CP</strain>
    </source>
</reference>
<evidence type="ECO:0000256" key="9">
    <source>
        <dbReference type="ARBA" id="ARBA00022989"/>
    </source>
</evidence>
<dbReference type="SMART" id="SM00100">
    <property type="entry name" value="cNMP"/>
    <property type="match status" value="1"/>
</dbReference>
<keyword evidence="7 14" id="KW-0851">Voltage-gated channel</keyword>
<evidence type="ECO:0000256" key="7">
    <source>
        <dbReference type="ARBA" id="ARBA00022882"/>
    </source>
</evidence>
<keyword evidence="4 14" id="KW-0633">Potassium transport</keyword>
<dbReference type="SUPFAM" id="SSF51206">
    <property type="entry name" value="cAMP-binding domain-like"/>
    <property type="match status" value="1"/>
</dbReference>
<dbReference type="Pfam" id="PF00027">
    <property type="entry name" value="cNMP_binding"/>
    <property type="match status" value="1"/>
</dbReference>
<name>A0AAV9DEF3_ACOCL</name>
<evidence type="ECO:0000256" key="5">
    <source>
        <dbReference type="ARBA" id="ARBA00022692"/>
    </source>
</evidence>
<keyword evidence="12 14" id="KW-0407">Ion channel</keyword>
<keyword evidence="3 14" id="KW-0813">Transport</keyword>
<comment type="domain">
    <text evidence="14">The segment S4 is probably the voltage-sensor and is characterized by a series of positively charged amino acids. The pore-forming region H5 is enclosed by the transmembrane segments S5 and S6 in the Shaker-type (1P/6TM) and contains the GYGD signature motif which seems to be involved in potassium selectivity.</text>
</comment>
<protein>
    <recommendedName>
        <fullName evidence="14">Potassium channel</fullName>
    </recommendedName>
</protein>
<comment type="function">
    <text evidence="14">Potassium channel.</text>
</comment>
<accession>A0AAV9DEF3</accession>
<dbReference type="InterPro" id="IPR000595">
    <property type="entry name" value="cNMP-bd_dom"/>
</dbReference>
<feature type="region of interest" description="Disordered" evidence="15">
    <location>
        <begin position="421"/>
        <end position="443"/>
    </location>
</feature>
<evidence type="ECO:0000256" key="12">
    <source>
        <dbReference type="ARBA" id="ARBA00023303"/>
    </source>
</evidence>
<feature type="transmembrane region" description="Helical" evidence="14">
    <location>
        <begin position="56"/>
        <end position="76"/>
    </location>
</feature>
<keyword evidence="10 14" id="KW-0406">Ion transport</keyword>
<comment type="caution">
    <text evidence="14">Lacks conserved residue(s) required for the propagation of feature annotation.</text>
</comment>
<dbReference type="InterPro" id="IPR002110">
    <property type="entry name" value="Ankyrin_rpt"/>
</dbReference>
<evidence type="ECO:0000256" key="3">
    <source>
        <dbReference type="ARBA" id="ARBA00022448"/>
    </source>
</evidence>
<dbReference type="PROSITE" id="PS50088">
    <property type="entry name" value="ANK_REPEAT"/>
    <property type="match status" value="1"/>
</dbReference>
<dbReference type="FunFam" id="2.60.120.10:FF:000074">
    <property type="entry name" value="Potassium channel KAT2"/>
    <property type="match status" value="1"/>
</dbReference>
<dbReference type="PANTHER" id="PTHR45743:SF6">
    <property type="entry name" value="POTASSIUM CHANNEL KAT2"/>
    <property type="match status" value="1"/>
</dbReference>
<dbReference type="InterPro" id="IPR018490">
    <property type="entry name" value="cNMP-bd_dom_sf"/>
</dbReference>
<dbReference type="CDD" id="cd00038">
    <property type="entry name" value="CAP_ED"/>
    <property type="match status" value="1"/>
</dbReference>
<dbReference type="Proteomes" id="UP001180020">
    <property type="component" value="Unassembled WGS sequence"/>
</dbReference>
<keyword evidence="5 14" id="KW-0812">Transmembrane</keyword>
<evidence type="ECO:0000256" key="10">
    <source>
        <dbReference type="ARBA" id="ARBA00023065"/>
    </source>
</evidence>
<feature type="domain" description="Cyclic nucleotide-binding" evidence="16">
    <location>
        <begin position="166"/>
        <end position="274"/>
    </location>
</feature>
<comment type="subunit">
    <text evidence="14">The potassium channel is composed of a homo- or heterotetrameric complex of pore-forming subunits.</text>
</comment>
<dbReference type="Gene3D" id="1.25.40.20">
    <property type="entry name" value="Ankyrin repeat-containing domain"/>
    <property type="match status" value="1"/>
</dbReference>
<dbReference type="PROSITE" id="PS50042">
    <property type="entry name" value="CNMP_BINDING_3"/>
    <property type="match status" value="1"/>
</dbReference>
<keyword evidence="6 14" id="KW-0631">Potassium channel</keyword>
<dbReference type="InterPro" id="IPR014710">
    <property type="entry name" value="RmlC-like_jellyroll"/>
</dbReference>
<dbReference type="PROSITE" id="PS50297">
    <property type="entry name" value="ANK_REP_REGION"/>
    <property type="match status" value="1"/>
</dbReference>
<evidence type="ECO:0000256" key="14">
    <source>
        <dbReference type="RuleBase" id="RU369015"/>
    </source>
</evidence>